<dbReference type="KEGG" id="cbp:EB354_07920"/>
<evidence type="ECO:0000313" key="4">
    <source>
        <dbReference type="Proteomes" id="UP000251937"/>
    </source>
</evidence>
<name>A0AAX2ING4_9FLAO</name>
<sequence length="232" mass="26772">MIKDLDLENQLVKYNQNDRPNVFVSIAVQLDEDGEAKHAVIFIRYRGSDYLFHFPGAIPPVIENYSGQLTPNLIYKVLDNFDTEDDSDVGSFLRHCQRVCDQSNVTYGFIFDNSTYETDGRYLSISGLPEIATCVGFCVNVLSNYVIDIDKSYFQLDDWDTNGIIENYDVWAQQQTAKNYPDLDWNLYNTYKKRISPIEYLSSGFCSVFPIRKQTIQNIQPHVEREIAIKLA</sequence>
<dbReference type="EMBL" id="FUZE01000006">
    <property type="protein sequence ID" value="SKB69120.1"/>
    <property type="molecule type" value="Genomic_DNA"/>
</dbReference>
<dbReference type="AlphaFoldDB" id="A0AAX2ING4"/>
<dbReference type="Proteomes" id="UP000251937">
    <property type="component" value="Unassembled WGS sequence"/>
</dbReference>
<organism evidence="2 4">
    <name type="scientific">Chryseobacterium balustinum</name>
    <dbReference type="NCBI Taxonomy" id="246"/>
    <lineage>
        <taxon>Bacteria</taxon>
        <taxon>Pseudomonadati</taxon>
        <taxon>Bacteroidota</taxon>
        <taxon>Flavobacteriia</taxon>
        <taxon>Flavobacteriales</taxon>
        <taxon>Weeksellaceae</taxon>
        <taxon>Chryseobacterium group</taxon>
        <taxon>Chryseobacterium</taxon>
    </lineage>
</organism>
<protein>
    <submittedName>
        <fullName evidence="2">Uncharacterized protein</fullName>
    </submittedName>
</protein>
<evidence type="ECO:0000313" key="1">
    <source>
        <dbReference type="EMBL" id="SKB69120.1"/>
    </source>
</evidence>
<reference evidence="1 3" key="1">
    <citation type="submission" date="2017-02" db="EMBL/GenBank/DDBJ databases">
        <authorList>
            <person name="Varghese N."/>
            <person name="Submissions S."/>
        </authorList>
    </citation>
    <scope>NUCLEOTIDE SEQUENCE [LARGE SCALE GENOMIC DNA]</scope>
    <source>
        <strain evidence="1 3">DSM 16775</strain>
    </source>
</reference>
<gene>
    <name evidence="2" type="ORF">NCTC11212_03185</name>
    <name evidence="1" type="ORF">SAMN05421800_10671</name>
</gene>
<accession>A0AAX2ING4</accession>
<comment type="caution">
    <text evidence="2">The sequence shown here is derived from an EMBL/GenBank/DDBJ whole genome shotgun (WGS) entry which is preliminary data.</text>
</comment>
<dbReference type="RefSeq" id="WP_079464993.1">
    <property type="nucleotide sequence ID" value="NZ_CP033934.1"/>
</dbReference>
<evidence type="ECO:0000313" key="2">
    <source>
        <dbReference type="EMBL" id="SQA91551.1"/>
    </source>
</evidence>
<evidence type="ECO:0000313" key="3">
    <source>
        <dbReference type="Proteomes" id="UP000190669"/>
    </source>
</evidence>
<reference evidence="2 4" key="2">
    <citation type="submission" date="2018-06" db="EMBL/GenBank/DDBJ databases">
        <authorList>
            <consortium name="Pathogen Informatics"/>
            <person name="Doyle S."/>
        </authorList>
    </citation>
    <scope>NUCLEOTIDE SEQUENCE [LARGE SCALE GENOMIC DNA]</scope>
    <source>
        <strain evidence="2 4">NCTC11212</strain>
    </source>
</reference>
<proteinExistence type="predicted"/>
<dbReference type="EMBL" id="UAVR01000015">
    <property type="protein sequence ID" value="SQA91551.1"/>
    <property type="molecule type" value="Genomic_DNA"/>
</dbReference>
<dbReference type="Proteomes" id="UP000190669">
    <property type="component" value="Unassembled WGS sequence"/>
</dbReference>
<keyword evidence="3" id="KW-1185">Reference proteome</keyword>